<reference evidence="6" key="1">
    <citation type="submission" date="2021-06" db="EMBL/GenBank/DDBJ databases">
        <authorList>
            <person name="Kallberg Y."/>
            <person name="Tangrot J."/>
            <person name="Rosling A."/>
        </authorList>
    </citation>
    <scope>NUCLEOTIDE SEQUENCE</scope>
    <source>
        <strain evidence="6">MT106</strain>
    </source>
</reference>
<evidence type="ECO:0000256" key="1">
    <source>
        <dbReference type="ARBA" id="ARBA00037883"/>
    </source>
</evidence>
<evidence type="ECO:0000256" key="3">
    <source>
        <dbReference type="ARBA" id="ARBA00038874"/>
    </source>
</evidence>
<feature type="chain" id="PRO_5040372720" description="ethanolamine kinase" evidence="5">
    <location>
        <begin position="24"/>
        <end position="595"/>
    </location>
</feature>
<accession>A0A9N9D2N5</accession>
<evidence type="ECO:0000313" key="6">
    <source>
        <dbReference type="EMBL" id="CAG8620725.1"/>
    </source>
</evidence>
<dbReference type="EC" id="2.7.1.82" evidence="3"/>
<dbReference type="AlphaFoldDB" id="A0A9N9D2N5"/>
<comment type="pathway">
    <text evidence="1">Phospholipid metabolism; phosphatidylethanolamine biosynthesis; phosphatidylethanolamine from ethanolamine: step 1/3.</text>
</comment>
<dbReference type="PANTHER" id="PTHR22603">
    <property type="entry name" value="CHOLINE/ETHANOALAMINE KINASE"/>
    <property type="match status" value="1"/>
</dbReference>
<dbReference type="Gene3D" id="3.30.200.20">
    <property type="entry name" value="Phosphorylase Kinase, domain 1"/>
    <property type="match status" value="1"/>
</dbReference>
<sequence length="595" mass="67088">MNNIVMILIFVIILSIQNNQIYAQTPYMVSIPQSSTWLACSEQETNYISYSVKVTSDTTTTTSYDKIHPFPIISPKNYTQIDVDGVKLLVAEGGIQTVVAERTDINNYFDGLRFKMYTPLSCYHNHRTMATTILCSHSGSIENGGKDANGINLCLAVTNPNDNSVVAKIHVNFKRQIDSSKSAKIILQEISENERPSSSSPKNIKGLPNEGATTVSEKGDILDFSVCEDFSVTNELSSFRSMWASESSGSISSSGNGASGRSGNSNGGESSFGGSSRNSNLLSAACNHDGNAHIISKQQRLEEKSAINSNEHVNLDIAVDPSNLIESVKFTVLSIFCDWKEEELEFSRFNNGLTNLVVKCRNKVNRFEIIIRVYGKNSQIFVDRKQEIRNMLELSKLGLSAPLYAKFKNGLIYGFVSGESLTLENLKDPFISSQIAKKLATLHRAVYLEREIAKLNSPIVFCHNDLLHTNIVYQESEKKISFIDYECGSFNYRGFDIGLHFNNFAGFHFDYSLYPTKEFQFVWLRHYLDSLHPEIKITEKQVEELYREVSKFALVSLFYCSVWLISEITDTDLDFMEYAIKAMNMYYRRREVLAL</sequence>
<evidence type="ECO:0000256" key="4">
    <source>
        <dbReference type="SAM" id="MobiDB-lite"/>
    </source>
</evidence>
<keyword evidence="7" id="KW-1185">Reference proteome</keyword>
<keyword evidence="5" id="KW-0732">Signal</keyword>
<dbReference type="GO" id="GO:0004305">
    <property type="term" value="F:ethanolamine kinase activity"/>
    <property type="evidence" value="ECO:0007669"/>
    <property type="project" value="UniProtKB-EC"/>
</dbReference>
<dbReference type="Proteomes" id="UP000789831">
    <property type="component" value="Unassembled WGS sequence"/>
</dbReference>
<comment type="similarity">
    <text evidence="2">Belongs to the choline/ethanolamine kinase family.</text>
</comment>
<dbReference type="OrthoDB" id="10267235at2759"/>
<feature type="signal peptide" evidence="5">
    <location>
        <begin position="1"/>
        <end position="23"/>
    </location>
</feature>
<dbReference type="GO" id="GO:0006646">
    <property type="term" value="P:phosphatidylethanolamine biosynthetic process"/>
    <property type="evidence" value="ECO:0007669"/>
    <property type="project" value="TreeGrafter"/>
</dbReference>
<dbReference type="SUPFAM" id="SSF56112">
    <property type="entry name" value="Protein kinase-like (PK-like)"/>
    <property type="match status" value="1"/>
</dbReference>
<protein>
    <recommendedName>
        <fullName evidence="3">ethanolamine kinase</fullName>
        <ecNumber evidence="3">2.7.1.82</ecNumber>
    </recommendedName>
</protein>
<dbReference type="Gene3D" id="3.90.1200.10">
    <property type="match status" value="2"/>
</dbReference>
<dbReference type="Pfam" id="PF01633">
    <property type="entry name" value="Choline_kinase"/>
    <property type="match status" value="2"/>
</dbReference>
<comment type="caution">
    <text evidence="6">The sequence shown here is derived from an EMBL/GenBank/DDBJ whole genome shotgun (WGS) entry which is preliminary data.</text>
</comment>
<name>A0A9N9D2N5_9GLOM</name>
<evidence type="ECO:0000313" key="7">
    <source>
        <dbReference type="Proteomes" id="UP000789831"/>
    </source>
</evidence>
<evidence type="ECO:0000256" key="2">
    <source>
        <dbReference type="ARBA" id="ARBA00038211"/>
    </source>
</evidence>
<dbReference type="EMBL" id="CAJVPL010002831">
    <property type="protein sequence ID" value="CAG8620725.1"/>
    <property type="molecule type" value="Genomic_DNA"/>
</dbReference>
<evidence type="ECO:0000256" key="5">
    <source>
        <dbReference type="SAM" id="SignalP"/>
    </source>
</evidence>
<gene>
    <name evidence="6" type="ORF">AGERDE_LOCUS10053</name>
</gene>
<feature type="region of interest" description="Disordered" evidence="4">
    <location>
        <begin position="190"/>
        <end position="212"/>
    </location>
</feature>
<feature type="region of interest" description="Disordered" evidence="4">
    <location>
        <begin position="249"/>
        <end position="275"/>
    </location>
</feature>
<dbReference type="InterPro" id="IPR011009">
    <property type="entry name" value="Kinase-like_dom_sf"/>
</dbReference>
<dbReference type="CDD" id="cd05157">
    <property type="entry name" value="ETNK_euk"/>
    <property type="match status" value="1"/>
</dbReference>
<dbReference type="GO" id="GO:0005737">
    <property type="term" value="C:cytoplasm"/>
    <property type="evidence" value="ECO:0007669"/>
    <property type="project" value="TreeGrafter"/>
</dbReference>
<dbReference type="PANTHER" id="PTHR22603:SF66">
    <property type="entry name" value="ETHANOLAMINE KINASE"/>
    <property type="match status" value="1"/>
</dbReference>
<organism evidence="6 7">
    <name type="scientific">Ambispora gerdemannii</name>
    <dbReference type="NCBI Taxonomy" id="144530"/>
    <lineage>
        <taxon>Eukaryota</taxon>
        <taxon>Fungi</taxon>
        <taxon>Fungi incertae sedis</taxon>
        <taxon>Mucoromycota</taxon>
        <taxon>Glomeromycotina</taxon>
        <taxon>Glomeromycetes</taxon>
        <taxon>Archaeosporales</taxon>
        <taxon>Ambisporaceae</taxon>
        <taxon>Ambispora</taxon>
    </lineage>
</organism>
<proteinExistence type="inferred from homology"/>